<reference evidence="1" key="1">
    <citation type="submission" date="2021-02" db="EMBL/GenBank/DDBJ databases">
        <authorList>
            <person name="Nowell W R."/>
        </authorList>
    </citation>
    <scope>NUCLEOTIDE SEQUENCE</scope>
</reference>
<dbReference type="EMBL" id="CAJOBB010012122">
    <property type="protein sequence ID" value="CAF4271696.1"/>
    <property type="molecule type" value="Genomic_DNA"/>
</dbReference>
<name>A0A820G388_9BILA</name>
<protein>
    <submittedName>
        <fullName evidence="1">Uncharacterized protein</fullName>
    </submittedName>
</protein>
<evidence type="ECO:0000313" key="2">
    <source>
        <dbReference type="Proteomes" id="UP000663868"/>
    </source>
</evidence>
<sequence length="173" mass="20435">MKLKQLESLFYYIQLQDASNLKIEQVISLPLITDFTRALGIYISERQIQELYDEQCFKKHVLDPYKIKINFDETIQIYYNHFANNTNQTSVNDILQSIFNEFKSSKNLKINIHSLIQNLMTDGEKMTLEEIHEAFQTLHIFNEETDTIDALPNELNLNEFLHLFSQNNVNKNN</sequence>
<organism evidence="1 2">
    <name type="scientific">Adineta steineri</name>
    <dbReference type="NCBI Taxonomy" id="433720"/>
    <lineage>
        <taxon>Eukaryota</taxon>
        <taxon>Metazoa</taxon>
        <taxon>Spiralia</taxon>
        <taxon>Gnathifera</taxon>
        <taxon>Rotifera</taxon>
        <taxon>Eurotatoria</taxon>
        <taxon>Bdelloidea</taxon>
        <taxon>Adinetida</taxon>
        <taxon>Adinetidae</taxon>
        <taxon>Adineta</taxon>
    </lineage>
</organism>
<dbReference type="Proteomes" id="UP000663868">
    <property type="component" value="Unassembled WGS sequence"/>
</dbReference>
<gene>
    <name evidence="1" type="ORF">KXQ929_LOCUS43926</name>
</gene>
<dbReference type="SUPFAM" id="SSF47473">
    <property type="entry name" value="EF-hand"/>
    <property type="match status" value="1"/>
</dbReference>
<dbReference type="Gene3D" id="1.10.238.10">
    <property type="entry name" value="EF-hand"/>
    <property type="match status" value="1"/>
</dbReference>
<dbReference type="InterPro" id="IPR011992">
    <property type="entry name" value="EF-hand-dom_pair"/>
</dbReference>
<accession>A0A820G388</accession>
<dbReference type="AlphaFoldDB" id="A0A820G388"/>
<evidence type="ECO:0000313" key="1">
    <source>
        <dbReference type="EMBL" id="CAF4271696.1"/>
    </source>
</evidence>
<proteinExistence type="predicted"/>
<comment type="caution">
    <text evidence="1">The sequence shown here is derived from an EMBL/GenBank/DDBJ whole genome shotgun (WGS) entry which is preliminary data.</text>
</comment>